<dbReference type="GeneID" id="95553608"/>
<dbReference type="GO" id="GO:0016226">
    <property type="term" value="P:iron-sulfur cluster assembly"/>
    <property type="evidence" value="ECO:0007669"/>
    <property type="project" value="InterPro"/>
</dbReference>
<dbReference type="InterPro" id="IPR016092">
    <property type="entry name" value="ATAP"/>
</dbReference>
<reference evidence="3" key="1">
    <citation type="submission" date="2017-04" db="EMBL/GenBank/DDBJ databases">
        <authorList>
            <person name="Varghese N."/>
            <person name="Submissions S."/>
        </authorList>
    </citation>
    <scope>NUCLEOTIDE SEQUENCE [LARGE SCALE GENOMIC DNA]</scope>
    <source>
        <strain evidence="3">Ballard 720</strain>
    </source>
</reference>
<dbReference type="EMBL" id="FXAH01000005">
    <property type="protein sequence ID" value="SMF32957.1"/>
    <property type="molecule type" value="Genomic_DNA"/>
</dbReference>
<dbReference type="STRING" id="28094.SAMN06295900_105310"/>
<name>A0A1X7EG69_TRICW</name>
<dbReference type="AlphaFoldDB" id="A0A1X7EG69"/>
<protein>
    <submittedName>
        <fullName evidence="2">Iron-sulfur cluster assembly accessory protein</fullName>
    </submittedName>
</protein>
<proteinExistence type="predicted"/>
<dbReference type="InterPro" id="IPR035903">
    <property type="entry name" value="HesB-like_dom_sf"/>
</dbReference>
<organism evidence="2 3">
    <name type="scientific">Trinickia caryophylli</name>
    <name type="common">Paraburkholderia caryophylli</name>
    <dbReference type="NCBI Taxonomy" id="28094"/>
    <lineage>
        <taxon>Bacteria</taxon>
        <taxon>Pseudomonadati</taxon>
        <taxon>Pseudomonadota</taxon>
        <taxon>Betaproteobacteria</taxon>
        <taxon>Burkholderiales</taxon>
        <taxon>Burkholderiaceae</taxon>
        <taxon>Trinickia</taxon>
    </lineage>
</organism>
<evidence type="ECO:0000259" key="1">
    <source>
        <dbReference type="Pfam" id="PF01521"/>
    </source>
</evidence>
<evidence type="ECO:0000313" key="2">
    <source>
        <dbReference type="EMBL" id="SMF32957.1"/>
    </source>
</evidence>
<dbReference type="InterPro" id="IPR000361">
    <property type="entry name" value="ATAP_core_dom"/>
</dbReference>
<keyword evidence="3" id="KW-1185">Reference proteome</keyword>
<evidence type="ECO:0000313" key="3">
    <source>
        <dbReference type="Proteomes" id="UP000192911"/>
    </source>
</evidence>
<feature type="domain" description="Core" evidence="1">
    <location>
        <begin position="5"/>
        <end position="99"/>
    </location>
</feature>
<dbReference type="Pfam" id="PF01521">
    <property type="entry name" value="Fe-S_biosyn"/>
    <property type="match status" value="1"/>
</dbReference>
<gene>
    <name evidence="2" type="ORF">SAMN06295900_105310</name>
</gene>
<dbReference type="NCBIfam" id="TIGR00049">
    <property type="entry name" value="iron-sulfur cluster assembly accessory protein"/>
    <property type="match status" value="1"/>
</dbReference>
<dbReference type="RefSeq" id="WP_085227696.1">
    <property type="nucleotide sequence ID" value="NZ_BSQD01000004.1"/>
</dbReference>
<accession>A0A1X7EG69</accession>
<dbReference type="GO" id="GO:0051537">
    <property type="term" value="F:2 iron, 2 sulfur cluster binding"/>
    <property type="evidence" value="ECO:0007669"/>
    <property type="project" value="UniProtKB-ARBA"/>
</dbReference>
<dbReference type="SUPFAM" id="SSF89360">
    <property type="entry name" value="HesB-like domain"/>
    <property type="match status" value="1"/>
</dbReference>
<sequence>MLPNVTITSAADKFMRRIVRFSGLPAGAGFRLVVSAGGCSGYNAEFSAEAAPGPEEQVLEVDGLRLFLAAESRILLDGVTIDFIDTPTQSGLSFTNPNHAPCACSSAEPATPGVAKIGIDAIGRGRPPQLSRPS</sequence>
<dbReference type="OrthoDB" id="9810116at2"/>
<dbReference type="Gene3D" id="2.60.300.12">
    <property type="entry name" value="HesB-like domain"/>
    <property type="match status" value="1"/>
</dbReference>
<dbReference type="Proteomes" id="UP000192911">
    <property type="component" value="Unassembled WGS sequence"/>
</dbReference>